<dbReference type="InterPro" id="IPR018089">
    <property type="entry name" value="OMPdecase_AS"/>
</dbReference>
<gene>
    <name evidence="7" type="primary">pyrF</name>
    <name evidence="12" type="ORF">DPQ33_08650</name>
</gene>
<dbReference type="RefSeq" id="WP_144302813.1">
    <property type="nucleotide sequence ID" value="NZ_QMIE01000006.1"/>
</dbReference>
<sequence>MNIPIPARERIIFALDVPTPEEAIALVDRLAGELVFFKVGLELFIAAGPQIIHEIAHRGGRVMLDLKLHDVPATVRRSLLAMKPLPNIAFATVHAEPQVMVAAAEAQAAGGPPVLGVTVLTSLGPDDLGASGITKSPQELVEMRARMAREAGLTGVVCSPWEASLLRGIAGPDFAIVTPGVRPAGPPVTGDDQKRVLTPAEAVAAGADHIVIGRPIRDAADPVEAVRGIVASLQSRS</sequence>
<dbReference type="GO" id="GO:0006207">
    <property type="term" value="P:'de novo' pyrimidine nucleobase biosynthetic process"/>
    <property type="evidence" value="ECO:0007669"/>
    <property type="project" value="InterPro"/>
</dbReference>
<feature type="binding site" evidence="7 9">
    <location>
        <position position="16"/>
    </location>
    <ligand>
        <name>substrate</name>
    </ligand>
</feature>
<dbReference type="InterPro" id="IPR014732">
    <property type="entry name" value="OMPdecase"/>
</dbReference>
<dbReference type="OrthoDB" id="9806203at2"/>
<dbReference type="NCBIfam" id="TIGR01740">
    <property type="entry name" value="pyrF"/>
    <property type="match status" value="1"/>
</dbReference>
<reference evidence="12 13" key="1">
    <citation type="submission" date="2018-06" db="EMBL/GenBank/DDBJ databases">
        <title>Complete genome of Desulfovibrio indonesiensis P37SLT.</title>
        <authorList>
            <person name="Crispim J.S."/>
            <person name="Vidigal P.M.P."/>
            <person name="Silva L.C.F."/>
            <person name="Laguardia C.N."/>
            <person name="Araujo L.C."/>
            <person name="Dias R.S."/>
            <person name="Sousa M.P."/>
            <person name="Paula S.O."/>
            <person name="Silva C."/>
        </authorList>
    </citation>
    <scope>NUCLEOTIDE SEQUENCE [LARGE SCALE GENOMIC DNA]</scope>
    <source>
        <strain evidence="12 13">P37SLT</strain>
    </source>
</reference>
<evidence type="ECO:0000256" key="6">
    <source>
        <dbReference type="ARBA" id="ARBA00049157"/>
    </source>
</evidence>
<evidence type="ECO:0000256" key="9">
    <source>
        <dbReference type="PIRSR" id="PIRSR614732-2"/>
    </source>
</evidence>
<dbReference type="NCBIfam" id="NF001273">
    <property type="entry name" value="PRK00230.1"/>
    <property type="match status" value="1"/>
</dbReference>
<keyword evidence="4 7" id="KW-0665">Pyrimidine biosynthesis</keyword>
<dbReference type="GO" id="GO:0044205">
    <property type="term" value="P:'de novo' UMP biosynthetic process"/>
    <property type="evidence" value="ECO:0007669"/>
    <property type="project" value="UniProtKB-UniRule"/>
</dbReference>
<comment type="pathway">
    <text evidence="2 7 10">Pyrimidine metabolism; UMP biosynthesis via de novo pathway; UMP from orotate: step 2/2.</text>
</comment>
<feature type="binding site" evidence="7 9">
    <location>
        <position position="38"/>
    </location>
    <ligand>
        <name>substrate</name>
    </ligand>
</feature>
<feature type="binding site" evidence="7 9">
    <location>
        <position position="121"/>
    </location>
    <ligand>
        <name>substrate</name>
    </ligand>
</feature>
<feature type="binding site" evidence="7 9">
    <location>
        <position position="213"/>
    </location>
    <ligand>
        <name>substrate</name>
    </ligand>
</feature>
<evidence type="ECO:0000256" key="1">
    <source>
        <dbReference type="ARBA" id="ARBA00002356"/>
    </source>
</evidence>
<dbReference type="PROSITE" id="PS00156">
    <property type="entry name" value="OMPDECASE"/>
    <property type="match status" value="1"/>
</dbReference>
<comment type="similarity">
    <text evidence="7">Belongs to the OMP decarboxylase family. Type 1 subfamily.</text>
</comment>
<feature type="active site" description="For OMPdecase activity" evidence="8">
    <location>
        <position position="67"/>
    </location>
</feature>
<dbReference type="SMART" id="SM00934">
    <property type="entry name" value="OMPdecase"/>
    <property type="match status" value="1"/>
</dbReference>
<keyword evidence="5 7" id="KW-0456">Lyase</keyword>
<dbReference type="SUPFAM" id="SSF51366">
    <property type="entry name" value="Ribulose-phoshate binding barrel"/>
    <property type="match status" value="1"/>
</dbReference>
<dbReference type="Proteomes" id="UP000448292">
    <property type="component" value="Unassembled WGS sequence"/>
</dbReference>
<dbReference type="InterPro" id="IPR013785">
    <property type="entry name" value="Aldolase_TIM"/>
</dbReference>
<feature type="binding site" evidence="7">
    <location>
        <begin position="65"/>
        <end position="74"/>
    </location>
    <ligand>
        <name>substrate</name>
    </ligand>
</feature>
<evidence type="ECO:0000256" key="2">
    <source>
        <dbReference type="ARBA" id="ARBA00004861"/>
    </source>
</evidence>
<dbReference type="PANTHER" id="PTHR32119">
    <property type="entry name" value="OROTIDINE 5'-PHOSPHATE DECARBOXYLASE"/>
    <property type="match status" value="1"/>
</dbReference>
<feature type="active site" description="For OMPdecase activity" evidence="8">
    <location>
        <position position="65"/>
    </location>
</feature>
<dbReference type="EC" id="4.1.1.23" evidence="7"/>
<dbReference type="Pfam" id="PF00215">
    <property type="entry name" value="OMPdecase"/>
    <property type="match status" value="1"/>
</dbReference>
<evidence type="ECO:0000313" key="13">
    <source>
        <dbReference type="Proteomes" id="UP000448292"/>
    </source>
</evidence>
<dbReference type="CDD" id="cd04725">
    <property type="entry name" value="OMP_decarboxylase_like"/>
    <property type="match status" value="1"/>
</dbReference>
<evidence type="ECO:0000256" key="3">
    <source>
        <dbReference type="ARBA" id="ARBA00022793"/>
    </source>
</evidence>
<feature type="domain" description="Orotidine 5'-phosphate decarboxylase" evidence="11">
    <location>
        <begin position="10"/>
        <end position="229"/>
    </location>
</feature>
<feature type="active site" description="Proton donor" evidence="7">
    <location>
        <position position="67"/>
    </location>
</feature>
<evidence type="ECO:0000256" key="8">
    <source>
        <dbReference type="PIRSR" id="PIRSR614732-1"/>
    </source>
</evidence>
<comment type="caution">
    <text evidence="12">The sequence shown here is derived from an EMBL/GenBank/DDBJ whole genome shotgun (WGS) entry which is preliminary data.</text>
</comment>
<dbReference type="AlphaFoldDB" id="A0A7M3MFB2"/>
<name>A0A7M3MFB2_9BACT</name>
<evidence type="ECO:0000313" key="12">
    <source>
        <dbReference type="EMBL" id="TVM17697.1"/>
    </source>
</evidence>
<keyword evidence="13" id="KW-1185">Reference proteome</keyword>
<feature type="binding site" evidence="7 9">
    <location>
        <position position="214"/>
    </location>
    <ligand>
        <name>substrate</name>
    </ligand>
</feature>
<dbReference type="UniPathway" id="UPA00070">
    <property type="reaction ID" value="UER00120"/>
</dbReference>
<keyword evidence="3 7" id="KW-0210">Decarboxylase</keyword>
<proteinExistence type="inferred from homology"/>
<dbReference type="GO" id="GO:0005829">
    <property type="term" value="C:cytosol"/>
    <property type="evidence" value="ECO:0007669"/>
    <property type="project" value="TreeGrafter"/>
</dbReference>
<comment type="function">
    <text evidence="1 7">Catalyzes the decarboxylation of orotidine 5'-monophosphate (OMP) to uridine 5'-monophosphate (UMP).</text>
</comment>
<comment type="subunit">
    <text evidence="7">Homodimer.</text>
</comment>
<protein>
    <recommendedName>
        <fullName evidence="7">Orotidine 5'-phosphate decarboxylase</fullName>
        <ecNumber evidence="7">4.1.1.23</ecNumber>
    </recommendedName>
    <alternativeName>
        <fullName evidence="7">OMP decarboxylase</fullName>
        <shortName evidence="7">OMPDCase</shortName>
        <shortName evidence="7">OMPdecase</shortName>
    </alternativeName>
</protein>
<dbReference type="InterPro" id="IPR011060">
    <property type="entry name" value="RibuloseP-bd_barrel"/>
</dbReference>
<evidence type="ECO:0000256" key="10">
    <source>
        <dbReference type="RuleBase" id="RU000512"/>
    </source>
</evidence>
<evidence type="ECO:0000259" key="11">
    <source>
        <dbReference type="SMART" id="SM00934"/>
    </source>
</evidence>
<evidence type="ECO:0000256" key="5">
    <source>
        <dbReference type="ARBA" id="ARBA00023239"/>
    </source>
</evidence>
<dbReference type="GO" id="GO:0004590">
    <property type="term" value="F:orotidine-5'-phosphate decarboxylase activity"/>
    <property type="evidence" value="ECO:0007669"/>
    <property type="project" value="UniProtKB-UniRule"/>
</dbReference>
<organism evidence="12 13">
    <name type="scientific">Oceanidesulfovibrio indonesiensis</name>
    <dbReference type="NCBI Taxonomy" id="54767"/>
    <lineage>
        <taxon>Bacteria</taxon>
        <taxon>Pseudomonadati</taxon>
        <taxon>Thermodesulfobacteriota</taxon>
        <taxon>Desulfovibrionia</taxon>
        <taxon>Desulfovibrionales</taxon>
        <taxon>Desulfovibrionaceae</taxon>
        <taxon>Oceanidesulfovibrio</taxon>
    </lineage>
</organism>
<feature type="binding site" evidence="7 9">
    <location>
        <position position="193"/>
    </location>
    <ligand>
        <name>substrate</name>
    </ligand>
</feature>
<dbReference type="HAMAP" id="MF_01200_B">
    <property type="entry name" value="OMPdecase_type1_B"/>
    <property type="match status" value="1"/>
</dbReference>
<evidence type="ECO:0000256" key="4">
    <source>
        <dbReference type="ARBA" id="ARBA00022975"/>
    </source>
</evidence>
<evidence type="ECO:0000256" key="7">
    <source>
        <dbReference type="HAMAP-Rule" id="MF_01200"/>
    </source>
</evidence>
<comment type="catalytic activity">
    <reaction evidence="6 7 10">
        <text>orotidine 5'-phosphate + H(+) = UMP + CO2</text>
        <dbReference type="Rhea" id="RHEA:11596"/>
        <dbReference type="ChEBI" id="CHEBI:15378"/>
        <dbReference type="ChEBI" id="CHEBI:16526"/>
        <dbReference type="ChEBI" id="CHEBI:57538"/>
        <dbReference type="ChEBI" id="CHEBI:57865"/>
        <dbReference type="EC" id="4.1.1.23"/>
    </reaction>
</comment>
<feature type="active site" description="For OMPdecase activity" evidence="8">
    <location>
        <position position="70"/>
    </location>
</feature>
<dbReference type="EMBL" id="QMIE01000006">
    <property type="protein sequence ID" value="TVM17697.1"/>
    <property type="molecule type" value="Genomic_DNA"/>
</dbReference>
<dbReference type="InterPro" id="IPR001754">
    <property type="entry name" value="OMPdeCOase_dom"/>
</dbReference>
<dbReference type="InterPro" id="IPR047596">
    <property type="entry name" value="OMPdecase_bac"/>
</dbReference>
<accession>A0A7M3MFB2</accession>
<dbReference type="Gene3D" id="3.20.20.70">
    <property type="entry name" value="Aldolase class I"/>
    <property type="match status" value="1"/>
</dbReference>
<feature type="binding site" evidence="7 9">
    <location>
        <position position="182"/>
    </location>
    <ligand>
        <name>substrate</name>
    </ligand>
</feature>
<dbReference type="PANTHER" id="PTHR32119:SF2">
    <property type="entry name" value="OROTIDINE 5'-PHOSPHATE DECARBOXYLASE"/>
    <property type="match status" value="1"/>
</dbReference>